<comment type="caution">
    <text evidence="8">The sequence shown here is derived from an EMBL/GenBank/DDBJ whole genome shotgun (WGS) entry which is preliminary data.</text>
</comment>
<evidence type="ECO:0000313" key="8">
    <source>
        <dbReference type="EMBL" id="KAF0727907.1"/>
    </source>
</evidence>
<feature type="transmembrane region" description="Helical" evidence="7">
    <location>
        <begin position="203"/>
        <end position="230"/>
    </location>
</feature>
<evidence type="ECO:0000256" key="2">
    <source>
        <dbReference type="ARBA" id="ARBA00007015"/>
    </source>
</evidence>
<gene>
    <name evidence="8" type="ORF">Ae201684_014135</name>
</gene>
<feature type="transmembrane region" description="Helical" evidence="7">
    <location>
        <begin position="458"/>
        <end position="479"/>
    </location>
</feature>
<evidence type="ECO:0000313" key="9">
    <source>
        <dbReference type="Proteomes" id="UP000481153"/>
    </source>
</evidence>
<proteinExistence type="inferred from homology"/>
<feature type="transmembrane region" description="Helical" evidence="7">
    <location>
        <begin position="355"/>
        <end position="381"/>
    </location>
</feature>
<dbReference type="InterPro" id="IPR036259">
    <property type="entry name" value="MFS_trans_sf"/>
</dbReference>
<dbReference type="InterPro" id="IPR039309">
    <property type="entry name" value="BT1"/>
</dbReference>
<dbReference type="EMBL" id="VJMJ01000185">
    <property type="protein sequence ID" value="KAF0727907.1"/>
    <property type="molecule type" value="Genomic_DNA"/>
</dbReference>
<sequence length="580" mass="64733">MASKQPERPKIWLLPEHDADLIEKRILSETTSTTYDYSCFILETDRNFHSPMSKESDECEIEFGALRPGGALDLLSLEAFGLLSQYAAVGILLGVFNALQYPLFQNYLHMEGYQTASYSVLITLGWTSKIFFGILSDCLPIFGYKRRPYMVIGWAICGVCCLVMAISPFPAPYYGKPGLKGLDNLTAEQETFINHKAPTSASFFIVMSMAASLGYVMADVAADAMVVHYAQREPAAIRGRVQTAIYFTRDSFTMIPMLVVGFCMNDYKYGGQFTWSISPTLVYACLTIPCVIAAYGALIHVVEEKADHPGIGQYMQNVRDLLKQRVVWQVCAFMFFNGLFFGYDSTLFDPISSIWVQVMPLVSTSFSIVSQLFRVVAMFVIGKYALNWDWRAGIAVSSVVLVVFDTTIKGMAIWNVYRNQYFQCMLLTLEAIPNAFIFLFSSYLIVEIVQVGNEGLVYALLTTCSNMATPLSIVMAKLVDSFWNATLDDIQIDDTSVRWQVTYSYICAASFKLFSLVFLALMPRQKAYVHVLRRTGSSSTLAGTVVLVIFALGYVYNIVNNILSIFQSTSCLRIAGGKGC</sequence>
<feature type="transmembrane region" description="Helical" evidence="7">
    <location>
        <begin position="393"/>
        <end position="414"/>
    </location>
</feature>
<evidence type="ECO:0000256" key="1">
    <source>
        <dbReference type="ARBA" id="ARBA00004141"/>
    </source>
</evidence>
<feature type="transmembrane region" description="Helical" evidence="7">
    <location>
        <begin position="74"/>
        <end position="96"/>
    </location>
</feature>
<comment type="subcellular location">
    <subcellularLocation>
        <location evidence="1">Membrane</location>
        <topology evidence="1">Multi-pass membrane protein</topology>
    </subcellularLocation>
</comment>
<evidence type="ECO:0000256" key="5">
    <source>
        <dbReference type="ARBA" id="ARBA00022989"/>
    </source>
</evidence>
<dbReference type="PANTHER" id="PTHR31585:SF5">
    <property type="entry name" value="RNA-BINDING S4 DOMAIN-CONTAINING PROTEIN"/>
    <property type="match status" value="1"/>
</dbReference>
<dbReference type="Proteomes" id="UP000481153">
    <property type="component" value="Unassembled WGS sequence"/>
</dbReference>
<evidence type="ECO:0008006" key="10">
    <source>
        <dbReference type="Google" id="ProtNLM"/>
    </source>
</evidence>
<feature type="transmembrane region" description="Helical" evidence="7">
    <location>
        <begin position="420"/>
        <end position="446"/>
    </location>
</feature>
<comment type="similarity">
    <text evidence="2">Belongs to the major facilitator superfamily. Folate-biopterin transporter (TC 2.A.71) family.</text>
</comment>
<protein>
    <recommendedName>
        <fullName evidence="10">Major facilitator superfamily associated domain-containing protein</fullName>
    </recommendedName>
</protein>
<evidence type="ECO:0000256" key="6">
    <source>
        <dbReference type="ARBA" id="ARBA00023136"/>
    </source>
</evidence>
<dbReference type="VEuPathDB" id="FungiDB:AeMF1_010891"/>
<feature type="transmembrane region" description="Helical" evidence="7">
    <location>
        <begin position="326"/>
        <end position="343"/>
    </location>
</feature>
<feature type="transmembrane region" description="Helical" evidence="7">
    <location>
        <begin position="116"/>
        <end position="136"/>
    </location>
</feature>
<feature type="transmembrane region" description="Helical" evidence="7">
    <location>
        <begin position="148"/>
        <end position="169"/>
    </location>
</feature>
<organism evidence="8 9">
    <name type="scientific">Aphanomyces euteiches</name>
    <dbReference type="NCBI Taxonomy" id="100861"/>
    <lineage>
        <taxon>Eukaryota</taxon>
        <taxon>Sar</taxon>
        <taxon>Stramenopiles</taxon>
        <taxon>Oomycota</taxon>
        <taxon>Saprolegniomycetes</taxon>
        <taxon>Saprolegniales</taxon>
        <taxon>Verrucalvaceae</taxon>
        <taxon>Aphanomyces</taxon>
    </lineage>
</organism>
<dbReference type="SUPFAM" id="SSF103473">
    <property type="entry name" value="MFS general substrate transporter"/>
    <property type="match status" value="1"/>
</dbReference>
<dbReference type="AlphaFoldDB" id="A0A6G0WKY1"/>
<reference evidence="8 9" key="1">
    <citation type="submission" date="2019-07" db="EMBL/GenBank/DDBJ databases">
        <title>Genomics analysis of Aphanomyces spp. identifies a new class of oomycete effector associated with host adaptation.</title>
        <authorList>
            <person name="Gaulin E."/>
        </authorList>
    </citation>
    <scope>NUCLEOTIDE SEQUENCE [LARGE SCALE GENOMIC DNA]</scope>
    <source>
        <strain evidence="8 9">ATCC 201684</strain>
    </source>
</reference>
<feature type="transmembrane region" description="Helical" evidence="7">
    <location>
        <begin position="541"/>
        <end position="559"/>
    </location>
</feature>
<evidence type="ECO:0000256" key="4">
    <source>
        <dbReference type="ARBA" id="ARBA00022692"/>
    </source>
</evidence>
<keyword evidence="9" id="KW-1185">Reference proteome</keyword>
<dbReference type="GO" id="GO:0016020">
    <property type="term" value="C:membrane"/>
    <property type="evidence" value="ECO:0007669"/>
    <property type="project" value="UniProtKB-SubCell"/>
</dbReference>
<feature type="transmembrane region" description="Helical" evidence="7">
    <location>
        <begin position="281"/>
        <end position="302"/>
    </location>
</feature>
<keyword evidence="3" id="KW-0813">Transport</keyword>
<name>A0A6G0WKY1_9STRA</name>
<evidence type="ECO:0000256" key="7">
    <source>
        <dbReference type="SAM" id="Phobius"/>
    </source>
</evidence>
<dbReference type="PANTHER" id="PTHR31585">
    <property type="entry name" value="FOLATE-BIOPTERIN TRANSPORTER 1, CHLOROPLASTIC"/>
    <property type="match status" value="1"/>
</dbReference>
<dbReference type="Pfam" id="PF03092">
    <property type="entry name" value="BT1"/>
    <property type="match status" value="1"/>
</dbReference>
<dbReference type="Gene3D" id="1.20.1250.20">
    <property type="entry name" value="MFS general substrate transporter like domains"/>
    <property type="match status" value="1"/>
</dbReference>
<keyword evidence="5 7" id="KW-1133">Transmembrane helix</keyword>
<keyword evidence="4 7" id="KW-0812">Transmembrane</keyword>
<keyword evidence="6 7" id="KW-0472">Membrane</keyword>
<feature type="transmembrane region" description="Helical" evidence="7">
    <location>
        <begin position="499"/>
        <end position="521"/>
    </location>
</feature>
<feature type="transmembrane region" description="Helical" evidence="7">
    <location>
        <begin position="251"/>
        <end position="269"/>
    </location>
</feature>
<accession>A0A6G0WKY1</accession>
<evidence type="ECO:0000256" key="3">
    <source>
        <dbReference type="ARBA" id="ARBA00022448"/>
    </source>
</evidence>